<feature type="domain" description="Putative restriction endonuclease" evidence="1">
    <location>
        <begin position="20"/>
        <end position="102"/>
    </location>
</feature>
<gene>
    <name evidence="2" type="ORF">ACFYU5_28160</name>
</gene>
<evidence type="ECO:0000313" key="2">
    <source>
        <dbReference type="EMBL" id="MFF0500303.1"/>
    </source>
</evidence>
<dbReference type="Gene3D" id="3.90.1570.10">
    <property type="entry name" value="tt1808, chain A"/>
    <property type="match status" value="1"/>
</dbReference>
<keyword evidence="2" id="KW-0255">Endonuclease</keyword>
<comment type="caution">
    <text evidence="2">The sequence shown here is derived from an EMBL/GenBank/DDBJ whole genome shotgun (WGS) entry which is preliminary data.</text>
</comment>
<evidence type="ECO:0000259" key="1">
    <source>
        <dbReference type="Pfam" id="PF05685"/>
    </source>
</evidence>
<keyword evidence="2" id="KW-0378">Hydrolase</keyword>
<accession>A0ABW6PAX2</accession>
<keyword evidence="2" id="KW-0540">Nuclease</keyword>
<name>A0ABW6PAX2_9NOCA</name>
<dbReference type="RefSeq" id="WP_387400253.1">
    <property type="nucleotide sequence ID" value="NZ_JBIAMT010000006.1"/>
</dbReference>
<protein>
    <submittedName>
        <fullName evidence="2">Uma2 family endonuclease</fullName>
    </submittedName>
</protein>
<reference evidence="2 3" key="1">
    <citation type="submission" date="2024-10" db="EMBL/GenBank/DDBJ databases">
        <title>The Natural Products Discovery Center: Release of the First 8490 Sequenced Strains for Exploring Actinobacteria Biosynthetic Diversity.</title>
        <authorList>
            <person name="Kalkreuter E."/>
            <person name="Kautsar S.A."/>
            <person name="Yang D."/>
            <person name="Bader C.D."/>
            <person name="Teijaro C.N."/>
            <person name="Fluegel L."/>
            <person name="Davis C.M."/>
            <person name="Simpson J.R."/>
            <person name="Lauterbach L."/>
            <person name="Steele A.D."/>
            <person name="Gui C."/>
            <person name="Meng S."/>
            <person name="Li G."/>
            <person name="Viehrig K."/>
            <person name="Ye F."/>
            <person name="Su P."/>
            <person name="Kiefer A.F."/>
            <person name="Nichols A."/>
            <person name="Cepeda A.J."/>
            <person name="Yan W."/>
            <person name="Fan B."/>
            <person name="Jiang Y."/>
            <person name="Adhikari A."/>
            <person name="Zheng C.-J."/>
            <person name="Schuster L."/>
            <person name="Cowan T.M."/>
            <person name="Smanski M.J."/>
            <person name="Chevrette M.G."/>
            <person name="De Carvalho L.P.S."/>
            <person name="Shen B."/>
        </authorList>
    </citation>
    <scope>NUCLEOTIDE SEQUENCE [LARGE SCALE GENOMIC DNA]</scope>
    <source>
        <strain evidence="2 3">NPDC004119</strain>
    </source>
</reference>
<dbReference type="InterPro" id="IPR008538">
    <property type="entry name" value="Uma2"/>
</dbReference>
<organism evidence="2 3">
    <name type="scientific">Nocardia aobensis</name>
    <dbReference type="NCBI Taxonomy" id="257277"/>
    <lineage>
        <taxon>Bacteria</taxon>
        <taxon>Bacillati</taxon>
        <taxon>Actinomycetota</taxon>
        <taxon>Actinomycetes</taxon>
        <taxon>Mycobacteriales</taxon>
        <taxon>Nocardiaceae</taxon>
        <taxon>Nocardia</taxon>
    </lineage>
</organism>
<dbReference type="EMBL" id="JBIAMT010000006">
    <property type="protein sequence ID" value="MFF0500303.1"/>
    <property type="molecule type" value="Genomic_DNA"/>
</dbReference>
<keyword evidence="3" id="KW-1185">Reference proteome</keyword>
<dbReference type="CDD" id="cd06260">
    <property type="entry name" value="DUF820-like"/>
    <property type="match status" value="1"/>
</dbReference>
<dbReference type="Pfam" id="PF05685">
    <property type="entry name" value="Uma2"/>
    <property type="match status" value="1"/>
</dbReference>
<evidence type="ECO:0000313" key="3">
    <source>
        <dbReference type="Proteomes" id="UP001601442"/>
    </source>
</evidence>
<dbReference type="InterPro" id="IPR012296">
    <property type="entry name" value="Nuclease_put_TT1808"/>
</dbReference>
<proteinExistence type="predicted"/>
<dbReference type="SUPFAM" id="SSF52980">
    <property type="entry name" value="Restriction endonuclease-like"/>
    <property type="match status" value="1"/>
</dbReference>
<dbReference type="GO" id="GO:0004519">
    <property type="term" value="F:endonuclease activity"/>
    <property type="evidence" value="ECO:0007669"/>
    <property type="project" value="UniProtKB-KW"/>
</dbReference>
<sequence>MARDEISAVRLGGRTRFPGDYFAEDLVLAVEAVSPDSEERDRDTKPGQYAKARIPHYWRVERQDAAAVVYAYELDPASNSYGLVGIFHDRLKVSVPFPIDIDLTDPGRRL</sequence>
<dbReference type="Proteomes" id="UP001601442">
    <property type="component" value="Unassembled WGS sequence"/>
</dbReference>
<dbReference type="InterPro" id="IPR011335">
    <property type="entry name" value="Restrct_endonuc-II-like"/>
</dbReference>